<accession>A0A1E4SL00</accession>
<dbReference type="AlphaFoldDB" id="A0A1E4SL00"/>
<keyword evidence="4" id="KW-1185">Reference proteome</keyword>
<feature type="compositionally biased region" description="Acidic residues" evidence="1">
    <location>
        <begin position="360"/>
        <end position="378"/>
    </location>
</feature>
<dbReference type="Gene3D" id="1.10.357.150">
    <property type="match status" value="1"/>
</dbReference>
<organism evidence="3 4">
    <name type="scientific">Suhomyces tanzawaensis NRRL Y-17324</name>
    <dbReference type="NCBI Taxonomy" id="984487"/>
    <lineage>
        <taxon>Eukaryota</taxon>
        <taxon>Fungi</taxon>
        <taxon>Dikarya</taxon>
        <taxon>Ascomycota</taxon>
        <taxon>Saccharomycotina</taxon>
        <taxon>Pichiomycetes</taxon>
        <taxon>Debaryomycetaceae</taxon>
        <taxon>Suhomyces</taxon>
    </lineage>
</organism>
<sequence length="673" mass="77707">MSLQALLGNYQSELDTLDASILSIAEQISKESLLKDPTFVKYLQSHHQSQSQHELETLSLSQLSEKSLQTDQNIAQVRKLDESYSRLTEITTLVNKAKTLSDLLDFQQLFSLFRDIRSLTFDPSIVVYKQISKQVDLLYEKFLTQLNEFIKLLLPDETTIKSLSVLNDFNSLIVKNDIKLDHYLHLRNKWDQIVDKLLGEADLVSIQLKENDYDLISIEVTETTLQSFFKSLENFIVFINYIDSTSVKQYLNSKINKRLIEKVTANISIINEDKEKIEDLRSLSEVCHATNWNVLSQINTSDDASIKENLNKLYVDWLVDGYVENIRKAFGEEKIVGSKYWQEEPYEDEPVESEVPKTEEDQEDGWDDGWDDNWDIDDEVSKKEDPKETKKTGVSDSPIGLDSIKISSLPLALVPIFEDYKKISPDTSYLVTMVKALSLSKYPPLSKSFLLHNDLTFLSRKLKINDFQRDAVSLWNQTMIQFYQELKLLIVSLDLNSLDVSANSTPSPEYDDYEDFVLDDYNLNQLSVVYKWFNGLCQDTELEQSSGTKFKHLIISLVSFINNWLIGSIVSLPEISEYQSKKIATLIDSLDNVTLPFVMQVGQKKDSIESYGKLQNIKFLIQNHLKDIMDRFYQGDLFDISTDELIKLIQSNFVKSELRDGYIQEIIEFRTMN</sequence>
<dbReference type="RefSeq" id="XP_020065234.1">
    <property type="nucleotide sequence ID" value="XM_020210735.1"/>
</dbReference>
<evidence type="ECO:0000256" key="1">
    <source>
        <dbReference type="SAM" id="MobiDB-lite"/>
    </source>
</evidence>
<proteinExistence type="predicted"/>
<dbReference type="InterPro" id="IPR021876">
    <property type="entry name" value="Dsl1_C"/>
</dbReference>
<dbReference type="OrthoDB" id="534815at2759"/>
<evidence type="ECO:0000313" key="3">
    <source>
        <dbReference type="EMBL" id="ODV80112.1"/>
    </source>
</evidence>
<protein>
    <recommendedName>
        <fullName evidence="2">Retrograde transport protein Dsl1 C-terminal domain-containing protein</fullName>
    </recommendedName>
</protein>
<gene>
    <name evidence="3" type="ORF">CANTADRAFT_5782</name>
</gene>
<name>A0A1E4SL00_9ASCO</name>
<dbReference type="Pfam" id="PF11989">
    <property type="entry name" value="Dsl1_C"/>
    <property type="match status" value="1"/>
</dbReference>
<evidence type="ECO:0000259" key="2">
    <source>
        <dbReference type="Pfam" id="PF11989"/>
    </source>
</evidence>
<dbReference type="STRING" id="984487.A0A1E4SL00"/>
<dbReference type="EMBL" id="KV453911">
    <property type="protein sequence ID" value="ODV80112.1"/>
    <property type="molecule type" value="Genomic_DNA"/>
</dbReference>
<dbReference type="Proteomes" id="UP000094285">
    <property type="component" value="Unassembled WGS sequence"/>
</dbReference>
<dbReference type="GeneID" id="30984871"/>
<reference evidence="4" key="1">
    <citation type="submission" date="2016-05" db="EMBL/GenBank/DDBJ databases">
        <title>Comparative genomics of biotechnologically important yeasts.</title>
        <authorList>
            <consortium name="DOE Joint Genome Institute"/>
            <person name="Riley R."/>
            <person name="Haridas S."/>
            <person name="Wolfe K.H."/>
            <person name="Lopes M.R."/>
            <person name="Hittinger C.T."/>
            <person name="Goker M."/>
            <person name="Salamov A."/>
            <person name="Wisecaver J."/>
            <person name="Long T.M."/>
            <person name="Aerts A.L."/>
            <person name="Barry K."/>
            <person name="Choi C."/>
            <person name="Clum A."/>
            <person name="Coughlan A.Y."/>
            <person name="Deshpande S."/>
            <person name="Douglass A.P."/>
            <person name="Hanson S.J."/>
            <person name="Klenk H.-P."/>
            <person name="Labutti K."/>
            <person name="Lapidus A."/>
            <person name="Lindquist E."/>
            <person name="Lipzen A."/>
            <person name="Meier-Kolthoff J.P."/>
            <person name="Ohm R.A."/>
            <person name="Otillar R.P."/>
            <person name="Pangilinan J."/>
            <person name="Peng Y."/>
            <person name="Rokas A."/>
            <person name="Rosa C.A."/>
            <person name="Scheuner C."/>
            <person name="Sibirny A.A."/>
            <person name="Slot J.C."/>
            <person name="Stielow J.B."/>
            <person name="Sun H."/>
            <person name="Kurtzman C.P."/>
            <person name="Blackwell M."/>
            <person name="Grigoriev I.V."/>
            <person name="Jeffries T.W."/>
        </authorList>
    </citation>
    <scope>NUCLEOTIDE SEQUENCE [LARGE SCALE GENOMIC DNA]</scope>
    <source>
        <strain evidence="4">NRRL Y-17324</strain>
    </source>
</reference>
<evidence type="ECO:0000313" key="4">
    <source>
        <dbReference type="Proteomes" id="UP000094285"/>
    </source>
</evidence>
<feature type="region of interest" description="Disordered" evidence="1">
    <location>
        <begin position="341"/>
        <end position="395"/>
    </location>
</feature>
<feature type="domain" description="Retrograde transport protein Dsl1 C-terminal" evidence="2">
    <location>
        <begin position="550"/>
        <end position="671"/>
    </location>
</feature>
<feature type="compositionally biased region" description="Basic and acidic residues" evidence="1">
    <location>
        <begin position="379"/>
        <end position="393"/>
    </location>
</feature>
<dbReference type="InterPro" id="IPR046362">
    <property type="entry name" value="Zw10/DSL1_C_sf"/>
</dbReference>